<dbReference type="InterPro" id="IPR048771">
    <property type="entry name" value="SOGP_2nd"/>
</dbReference>
<evidence type="ECO:0008006" key="8">
    <source>
        <dbReference type="Google" id="ProtNLM"/>
    </source>
</evidence>
<dbReference type="Proteomes" id="UP000557872">
    <property type="component" value="Unassembled WGS sequence"/>
</dbReference>
<comment type="caution">
    <text evidence="6">The sequence shown here is derived from an EMBL/GenBank/DDBJ whole genome shotgun (WGS) entry which is preliminary data.</text>
</comment>
<dbReference type="RefSeq" id="WP_178930728.1">
    <property type="nucleotide sequence ID" value="NZ_JACBAZ010000001.1"/>
</dbReference>
<dbReference type="AlphaFoldDB" id="A0A851GFY8"/>
<evidence type="ECO:0000259" key="5">
    <source>
        <dbReference type="Pfam" id="PF21958"/>
    </source>
</evidence>
<dbReference type="Pfam" id="PF21250">
    <property type="entry name" value="SOGP_2nd"/>
    <property type="match status" value="1"/>
</dbReference>
<dbReference type="PANTHER" id="PTHR37469:SF2">
    <property type="entry name" value="CELLOBIONIC ACID PHOSPHORYLASE"/>
    <property type="match status" value="1"/>
</dbReference>
<dbReference type="Pfam" id="PF17167">
    <property type="entry name" value="Glyco_hydro_94"/>
    <property type="match status" value="1"/>
</dbReference>
<evidence type="ECO:0000313" key="7">
    <source>
        <dbReference type="Proteomes" id="UP000557872"/>
    </source>
</evidence>
<keyword evidence="1" id="KW-0328">Glycosyltransferase</keyword>
<feature type="domain" description="SOGP N-terminal" evidence="5">
    <location>
        <begin position="38"/>
        <end position="268"/>
    </location>
</feature>
<reference evidence="6 7" key="1">
    <citation type="submission" date="2020-07" db="EMBL/GenBank/DDBJ databases">
        <title>Roseicoccus Jingziensis gen. nov., sp. nov., isolated from coastal seawater.</title>
        <authorList>
            <person name="Feng X."/>
        </authorList>
    </citation>
    <scope>NUCLEOTIDE SEQUENCE [LARGE SCALE GENOMIC DNA]</scope>
    <source>
        <strain evidence="6 7">N1E253</strain>
    </source>
</reference>
<dbReference type="GO" id="GO:0005975">
    <property type="term" value="P:carbohydrate metabolic process"/>
    <property type="evidence" value="ECO:0007669"/>
    <property type="project" value="InterPro"/>
</dbReference>
<name>A0A851GFY8_9BACT</name>
<dbReference type="EMBL" id="JACBAZ010000001">
    <property type="protein sequence ID" value="NWK54185.1"/>
    <property type="molecule type" value="Genomic_DNA"/>
</dbReference>
<dbReference type="InterPro" id="IPR008928">
    <property type="entry name" value="6-hairpin_glycosidase_sf"/>
</dbReference>
<evidence type="ECO:0000259" key="3">
    <source>
        <dbReference type="Pfam" id="PF17167"/>
    </source>
</evidence>
<dbReference type="GO" id="GO:0016757">
    <property type="term" value="F:glycosyltransferase activity"/>
    <property type="evidence" value="ECO:0007669"/>
    <property type="project" value="UniProtKB-KW"/>
</dbReference>
<proteinExistence type="predicted"/>
<feature type="domain" description="Glycoside phosphorylase super sandwich" evidence="4">
    <location>
        <begin position="341"/>
        <end position="587"/>
    </location>
</feature>
<organism evidence="6 7">
    <name type="scientific">Oceaniferula marina</name>
    <dbReference type="NCBI Taxonomy" id="2748318"/>
    <lineage>
        <taxon>Bacteria</taxon>
        <taxon>Pseudomonadati</taxon>
        <taxon>Verrucomicrobiota</taxon>
        <taxon>Verrucomicrobiia</taxon>
        <taxon>Verrucomicrobiales</taxon>
        <taxon>Verrucomicrobiaceae</taxon>
        <taxon>Oceaniferula</taxon>
    </lineage>
</organism>
<dbReference type="InterPro" id="IPR033432">
    <property type="entry name" value="GH94_catalytic"/>
</dbReference>
<evidence type="ECO:0000259" key="4">
    <source>
        <dbReference type="Pfam" id="PF21250"/>
    </source>
</evidence>
<protein>
    <recommendedName>
        <fullName evidence="8">Cellobiose phosphorylase</fullName>
    </recommendedName>
</protein>
<keyword evidence="7" id="KW-1185">Reference proteome</keyword>
<dbReference type="InterPro" id="IPR012341">
    <property type="entry name" value="6hp_glycosidase-like_sf"/>
</dbReference>
<gene>
    <name evidence="6" type="ORF">HW115_01065</name>
</gene>
<dbReference type="InterPro" id="IPR052047">
    <property type="entry name" value="GH94_Enzymes"/>
</dbReference>
<evidence type="ECO:0000313" key="6">
    <source>
        <dbReference type="EMBL" id="NWK54185.1"/>
    </source>
</evidence>
<feature type="domain" description="Glycosyl hydrolase 94 catalytic" evidence="3">
    <location>
        <begin position="619"/>
        <end position="982"/>
    </location>
</feature>
<dbReference type="PANTHER" id="PTHR37469">
    <property type="entry name" value="CELLOBIONIC ACID PHOSPHORYLASE-RELATED"/>
    <property type="match status" value="1"/>
</dbReference>
<evidence type="ECO:0000256" key="1">
    <source>
        <dbReference type="ARBA" id="ARBA00022676"/>
    </source>
</evidence>
<evidence type="ECO:0000256" key="2">
    <source>
        <dbReference type="ARBA" id="ARBA00022679"/>
    </source>
</evidence>
<dbReference type="Pfam" id="PF21958">
    <property type="entry name" value="SOGP_N"/>
    <property type="match status" value="1"/>
</dbReference>
<sequence>MTQSVLEIKRDCQTSTTLAKHEQLLAHTLGDPSGLHFQFLSGGRLHAVRYGAEFLLNLMLGCPLSGSLQRLYVELDTAGQRRVVTVMGPGSQAEFAMDASRAQWRVVDGDTTIVTTLRIHDSGKGWDLIVAVDNQADAPITWRAFHGLDVGLSHVGALRINEAYASQYLDHRALDHADYGKVVASRQNLEVDGKHPVMLQACLSGCAELATDGRDVFGGPLERSNLLPLRMREGSQRMPGVKQGEMSYVAMLSDDLSAAAGARSSCQFVGVLIEDHQEPTSDETLHHLDQVCSADGADRPVEAVFSRSQRSLFDAPNVVHGVDMLDDELKVFYPDAWSLEERSPEGTLWSFFTGDDARHVVTLAKESLMGRPHGTILRSGAGDFPAPEQLSSTCFAAGIFHSLLSAGHVSFNRMLSFPREACGLMTASGQRIWMANDQEGETKWSLLGAPSVFEMGMTMARWIYVLPERTVEVVSYVDDEKSECGLDIRVISGADTEFLITSGLIGGIAEYDAPAQLDIDTSRALVRLTSAPDSMWRQLDTESSFVLQAEDPESVADISGAEALGGSSSHAMLVVQTKSVNSARFTMRAELGVTDGFDGERWTQMASALKFKGDTPEVERLNNIVPWFVHNGMIHFTVPHGIEQYNGGAWGSRDVTQGSVELLLSFGRYTSCRRVLIDVYRHQYAEGHHWPQWFMLEPFGEIMQSHSHGDIPMWPIKSLCDYLEITSDFAIFDEPVPWTNPDGSQSSQVTTFKDHVQKNLTWLREHCVPGTALISYGDGDWNDSLQPAKAELKENLVSSWSVALCYQTVSRLAEVSRQSGISFDGLDGFADAIRRDFHDRLIIDGTVCGFYLFDGHGHGQGTPLLHPQDDQTGIHYRLLPMTRSMIGGLFTADEAEHHNRLIEEHLLAADGARLMDRPPRYKGGQNDMFQRAETSPCFSREIGIFYTHAHLRYIEAMARLGKADEMWTAIGKVNPAGIGDSVPNALPRQANAYFSSSDAAVATRYEADENYASIKSGDIPVEGGWRIYSSGPGIFLQVVMSCMVGIRRRYDHVEIDPVLPRCLDGLEVVAPWGDRSLNITFKIKGNVSGPESVKLNGSLLEPVGRTENPYRKGGWVIDGKSFDALFQEEGNELEIQL</sequence>
<keyword evidence="2" id="KW-0808">Transferase</keyword>
<dbReference type="Gene3D" id="1.50.10.10">
    <property type="match status" value="1"/>
</dbReference>
<accession>A0A851GFY8</accession>
<dbReference type="Gene3D" id="2.60.420.10">
    <property type="entry name" value="Maltose phosphorylase, domain 3"/>
    <property type="match status" value="1"/>
</dbReference>
<dbReference type="InterPro" id="IPR053831">
    <property type="entry name" value="SOGP_N"/>
</dbReference>
<dbReference type="SUPFAM" id="SSF48208">
    <property type="entry name" value="Six-hairpin glycosidases"/>
    <property type="match status" value="1"/>
</dbReference>